<dbReference type="InterPro" id="IPR005079">
    <property type="entry name" value="Peptidase_C45_hydrolase"/>
</dbReference>
<dbReference type="Proteomes" id="UP001189429">
    <property type="component" value="Unassembled WGS sequence"/>
</dbReference>
<evidence type="ECO:0000259" key="2">
    <source>
        <dbReference type="Pfam" id="PF03417"/>
    </source>
</evidence>
<gene>
    <name evidence="3" type="ORF">PCOR1329_LOCUS60533</name>
</gene>
<feature type="compositionally biased region" description="Basic and acidic residues" evidence="1">
    <location>
        <begin position="502"/>
        <end position="512"/>
    </location>
</feature>
<evidence type="ECO:0000256" key="1">
    <source>
        <dbReference type="SAM" id="MobiDB-lite"/>
    </source>
</evidence>
<sequence>MEQLQAEDVDDLQASPDVPARICSVHGNNARALGVALARVYRRRLEAGLERARGYYTVLAPVTCSMELWRTLSGYLRAGVQRSCPNAAMFLEGLEQELGWDVYQTQLDFEIYTLELHRRTRVRKALARSKAGPAGSGRPSSGSSSDASSSGGSSSSLAAALTCAEEREGAAAAEPPVPEPAAAKEQSIHSGRCTGFGLSEPGGAQLVAQTVDLPGLLYGYGDFDCVLRLRTASGCTLAYDTDGRLCPIGLNSAGLGVGVFNLHQTQTEGFEQPSVSVQALVWELLLGGHTLASAEAFLRELPVPPMCGSALVLTDASGAVIVELSPAGACFCERVAGEPTVRANHALHPQSAKTFGESGRACADSRKRQRALTEQLERWGQLRSADDLSPGCEEALAMLRGAKKVRNQSSLAAVACDLLRGELRVEFRERQEVSSEEIARLAVKVGMAPEKVESFMSSGAIQKDAGRERLQTGLPAAHTTRWAAQSFFLSTGRPGPSGLQARSEEAKPEAKKTSWQRARS</sequence>
<organism evidence="3 4">
    <name type="scientific">Prorocentrum cordatum</name>
    <dbReference type="NCBI Taxonomy" id="2364126"/>
    <lineage>
        <taxon>Eukaryota</taxon>
        <taxon>Sar</taxon>
        <taxon>Alveolata</taxon>
        <taxon>Dinophyceae</taxon>
        <taxon>Prorocentrales</taxon>
        <taxon>Prorocentraceae</taxon>
        <taxon>Prorocentrum</taxon>
    </lineage>
</organism>
<feature type="region of interest" description="Disordered" evidence="1">
    <location>
        <begin position="127"/>
        <end position="154"/>
    </location>
</feature>
<reference evidence="3" key="1">
    <citation type="submission" date="2023-10" db="EMBL/GenBank/DDBJ databases">
        <authorList>
            <person name="Chen Y."/>
            <person name="Shah S."/>
            <person name="Dougan E. K."/>
            <person name="Thang M."/>
            <person name="Chan C."/>
        </authorList>
    </citation>
    <scope>NUCLEOTIDE SEQUENCE [LARGE SCALE GENOMIC DNA]</scope>
</reference>
<feature type="region of interest" description="Disordered" evidence="1">
    <location>
        <begin position="486"/>
        <end position="520"/>
    </location>
</feature>
<name>A0ABN9VTX4_9DINO</name>
<evidence type="ECO:0000313" key="3">
    <source>
        <dbReference type="EMBL" id="CAK0876005.1"/>
    </source>
</evidence>
<dbReference type="Pfam" id="PF03417">
    <property type="entry name" value="AAT"/>
    <property type="match status" value="1"/>
</dbReference>
<accession>A0ABN9VTX4</accession>
<evidence type="ECO:0000313" key="4">
    <source>
        <dbReference type="Proteomes" id="UP001189429"/>
    </source>
</evidence>
<feature type="domain" description="Peptidase C45 hydrolase" evidence="2">
    <location>
        <begin position="249"/>
        <end position="405"/>
    </location>
</feature>
<proteinExistence type="predicted"/>
<dbReference type="Gene3D" id="3.60.60.10">
    <property type="entry name" value="Penicillin V Acylase, Chain A"/>
    <property type="match status" value="1"/>
</dbReference>
<dbReference type="EMBL" id="CAUYUJ010017585">
    <property type="protein sequence ID" value="CAK0876005.1"/>
    <property type="molecule type" value="Genomic_DNA"/>
</dbReference>
<comment type="caution">
    <text evidence="3">The sequence shown here is derived from an EMBL/GenBank/DDBJ whole genome shotgun (WGS) entry which is preliminary data.</text>
</comment>
<feature type="compositionally biased region" description="Low complexity" evidence="1">
    <location>
        <begin position="129"/>
        <end position="154"/>
    </location>
</feature>
<protein>
    <recommendedName>
        <fullName evidence="2">Peptidase C45 hydrolase domain-containing protein</fullName>
    </recommendedName>
</protein>
<keyword evidence="4" id="KW-1185">Reference proteome</keyword>